<proteinExistence type="predicted"/>
<gene>
    <name evidence="1" type="ORF">EV674_12920</name>
</gene>
<dbReference type="AlphaFoldDB" id="A0A4R2N3G8"/>
<accession>A0A4R2N3G8</accession>
<keyword evidence="2" id="KW-1185">Reference proteome</keyword>
<sequence>MGTVLGMLTENTHFKIIHSAFPRIGDKLQTLWGNPEFGHYMNTLLRDTRDGARKGFPVDVFFALDALAEDHYQAFPALRPRTDVWAEESGELLQTQHKLR</sequence>
<reference evidence="1 2" key="1">
    <citation type="submission" date="2019-03" db="EMBL/GenBank/DDBJ databases">
        <title>Genomic Encyclopedia of Type Strains, Phase IV (KMG-IV): sequencing the most valuable type-strain genomes for metagenomic binning, comparative biology and taxonomic classification.</title>
        <authorList>
            <person name="Goeker M."/>
        </authorList>
    </citation>
    <scope>NUCLEOTIDE SEQUENCE [LARGE SCALE GENOMIC DNA]</scope>
    <source>
        <strain evidence="1 2">DSM 1837</strain>
    </source>
</reference>
<protein>
    <submittedName>
        <fullName evidence="1">Uncharacterized protein</fullName>
    </submittedName>
</protein>
<evidence type="ECO:0000313" key="2">
    <source>
        <dbReference type="Proteomes" id="UP000295182"/>
    </source>
</evidence>
<dbReference type="RefSeq" id="WP_132750464.1">
    <property type="nucleotide sequence ID" value="NZ_QXNC01000029.1"/>
</dbReference>
<dbReference type="EMBL" id="SLXH01000029">
    <property type="protein sequence ID" value="TCP14649.1"/>
    <property type="molecule type" value="Genomic_DNA"/>
</dbReference>
<dbReference type="Proteomes" id="UP000295182">
    <property type="component" value="Unassembled WGS sequence"/>
</dbReference>
<comment type="caution">
    <text evidence="1">The sequence shown here is derived from an EMBL/GenBank/DDBJ whole genome shotgun (WGS) entry which is preliminary data.</text>
</comment>
<dbReference type="OrthoDB" id="8905890at2"/>
<organism evidence="1 2">
    <name type="scientific">Simplicispira metamorpha</name>
    <dbReference type="NCBI Taxonomy" id="80881"/>
    <lineage>
        <taxon>Bacteria</taxon>
        <taxon>Pseudomonadati</taxon>
        <taxon>Pseudomonadota</taxon>
        <taxon>Betaproteobacteria</taxon>
        <taxon>Burkholderiales</taxon>
        <taxon>Comamonadaceae</taxon>
        <taxon>Simplicispira</taxon>
    </lineage>
</organism>
<name>A0A4R2N3G8_9BURK</name>
<evidence type="ECO:0000313" key="1">
    <source>
        <dbReference type="EMBL" id="TCP14649.1"/>
    </source>
</evidence>